<organism evidence="1 2">
    <name type="scientific">Microbacterium aurugineum</name>
    <dbReference type="NCBI Taxonomy" id="2851642"/>
    <lineage>
        <taxon>Bacteria</taxon>
        <taxon>Bacillati</taxon>
        <taxon>Actinomycetota</taxon>
        <taxon>Actinomycetes</taxon>
        <taxon>Micrococcales</taxon>
        <taxon>Microbacteriaceae</taxon>
        <taxon>Microbacterium</taxon>
    </lineage>
</organism>
<dbReference type="Gene3D" id="3.40.50.11190">
    <property type="match status" value="1"/>
</dbReference>
<dbReference type="RefSeq" id="WP_153243863.1">
    <property type="nucleotide sequence ID" value="NZ_CP078078.1"/>
</dbReference>
<dbReference type="PANTHER" id="PTHR21015">
    <property type="entry name" value="UDP-N-ACETYLGLUCOSAMINE--N-ACETYLMURAMYL-(PENTAPEPTIDE) PYROPHOSPHORYL-UNDECAPRENOL N-ACETYLGLUCOSAMINE TRANSFERASE 1"/>
    <property type="match status" value="1"/>
</dbReference>
<sequence>MRCLIRADATFETGTGHVMRCLTLAEELRARGHEVLLRGELGGITWLIERVAEAGVRHEHVQAHDLAWADEDAYSFDVVVVDSYVIDVDSVNAMARVTPTLAIVDADHRGLIVDLYLDQNLGAADFPWEHSLIGAPFALVRADIVRLKRDRLRPLTSPPQILSFMGGSDPTGAIVTVTRELLSLPMPVEVTLVVAPRWQDDVDALIADRPGFRSLAPTPALPELLAGADVVVSATGTSAWEICTIGVPSMFIAVVDNQRPGLRALVEGGLSLGIDLTDLPAPPGTAPEIAHGVERLITEESLRERLFSACNHVFDGQGARRVAAALEDIARSGR</sequence>
<dbReference type="Proteomes" id="UP000830631">
    <property type="component" value="Chromosome"/>
</dbReference>
<evidence type="ECO:0000313" key="2">
    <source>
        <dbReference type="Proteomes" id="UP000830631"/>
    </source>
</evidence>
<proteinExistence type="predicted"/>
<evidence type="ECO:0008006" key="3">
    <source>
        <dbReference type="Google" id="ProtNLM"/>
    </source>
</evidence>
<keyword evidence="2" id="KW-1185">Reference proteome</keyword>
<dbReference type="EMBL" id="CP078078">
    <property type="protein sequence ID" value="UPL18160.1"/>
    <property type="molecule type" value="Genomic_DNA"/>
</dbReference>
<name>A0ABY4J0W7_9MICO</name>
<dbReference type="Gene3D" id="3.40.50.2000">
    <property type="entry name" value="Glycogen Phosphorylase B"/>
    <property type="match status" value="1"/>
</dbReference>
<dbReference type="SUPFAM" id="SSF53756">
    <property type="entry name" value="UDP-Glycosyltransferase/glycogen phosphorylase"/>
    <property type="match status" value="1"/>
</dbReference>
<dbReference type="PANTHER" id="PTHR21015:SF22">
    <property type="entry name" value="GLYCOSYLTRANSFERASE"/>
    <property type="match status" value="1"/>
</dbReference>
<reference evidence="1 2" key="1">
    <citation type="submission" date="2021-06" db="EMBL/GenBank/DDBJ databases">
        <title>Genome-based taxonomic framework of Microbacterium strains isolated from marine environment, the description of four new species and reclassification of four preexisting species.</title>
        <authorList>
            <person name="Lee S.D."/>
            <person name="Kim S.-M."/>
            <person name="Byeon Y.-S."/>
            <person name="Yang H.L."/>
            <person name="Kim I.S."/>
        </authorList>
    </citation>
    <scope>NUCLEOTIDE SEQUENCE [LARGE SCALE GENOMIC DNA]</scope>
    <source>
        <strain evidence="1 2">KSW4-10</strain>
    </source>
</reference>
<accession>A0ABY4J0W7</accession>
<evidence type="ECO:0000313" key="1">
    <source>
        <dbReference type="EMBL" id="UPL18160.1"/>
    </source>
</evidence>
<protein>
    <recommendedName>
        <fullName evidence="3">UDP-2,4-diacetamido-2,4, 6-trideoxy-beta-L-altropyranose hydrolase</fullName>
    </recommendedName>
</protein>
<gene>
    <name evidence="1" type="ORF">KV397_10550</name>
</gene>